<dbReference type="SMART" id="SM00184">
    <property type="entry name" value="RING"/>
    <property type="match status" value="2"/>
</dbReference>
<evidence type="ECO:0000313" key="6">
    <source>
        <dbReference type="EMBL" id="TGO32495.1"/>
    </source>
</evidence>
<name>A0A4Z1G6B2_9HELO</name>
<feature type="domain" description="RING-type" evidence="5">
    <location>
        <begin position="528"/>
        <end position="574"/>
    </location>
</feature>
<accession>A0A4Z1G6B2</accession>
<keyword evidence="2 4" id="KW-0863">Zinc-finger</keyword>
<evidence type="ECO:0000256" key="1">
    <source>
        <dbReference type="ARBA" id="ARBA00022723"/>
    </source>
</evidence>
<dbReference type="Proteomes" id="UP000297814">
    <property type="component" value="Unassembled WGS sequence"/>
</dbReference>
<keyword evidence="3" id="KW-0862">Zinc</keyword>
<dbReference type="AlphaFoldDB" id="A0A4Z1G6B2"/>
<proteinExistence type="predicted"/>
<evidence type="ECO:0000313" key="7">
    <source>
        <dbReference type="Proteomes" id="UP000297814"/>
    </source>
</evidence>
<dbReference type="GO" id="GO:0008270">
    <property type="term" value="F:zinc ion binding"/>
    <property type="evidence" value="ECO:0007669"/>
    <property type="project" value="UniProtKB-KW"/>
</dbReference>
<dbReference type="PROSITE" id="PS50089">
    <property type="entry name" value="ZF_RING_2"/>
    <property type="match status" value="1"/>
</dbReference>
<dbReference type="SUPFAM" id="SSF57850">
    <property type="entry name" value="RING/U-box"/>
    <property type="match status" value="2"/>
</dbReference>
<reference evidence="6 7" key="1">
    <citation type="submission" date="2017-12" db="EMBL/GenBank/DDBJ databases">
        <title>Comparative genomics of Botrytis spp.</title>
        <authorList>
            <person name="Valero-Jimenez C.A."/>
            <person name="Tapia P."/>
            <person name="Veloso J."/>
            <person name="Silva-Moreno E."/>
            <person name="Staats M."/>
            <person name="Valdes J.H."/>
            <person name="Van Kan J.A.L."/>
        </authorList>
    </citation>
    <scope>NUCLEOTIDE SEQUENCE [LARGE SCALE GENOMIC DNA]</scope>
    <source>
        <strain evidence="6 7">Bh0001</strain>
    </source>
</reference>
<keyword evidence="1" id="KW-0479">Metal-binding</keyword>
<evidence type="ECO:0000259" key="5">
    <source>
        <dbReference type="PROSITE" id="PS50089"/>
    </source>
</evidence>
<comment type="caution">
    <text evidence="6">The sequence shown here is derived from an EMBL/GenBank/DDBJ whole genome shotgun (WGS) entry which is preliminary data.</text>
</comment>
<dbReference type="PANTHER" id="PTHR45969">
    <property type="entry name" value="RING ZINC FINGER PROTEIN-RELATED"/>
    <property type="match status" value="1"/>
</dbReference>
<sequence>MCLSLTLKYLACGHEEPYLPYPSPTFLINILTSTRQRQWYLIYFNQSALGVLDEIVHHHLVPAFQARIINGENIPLADRIQTLNIRQILVLNYALADVSQALDDDNWRIAMGHRVFTNFDNSRHFTRLEDPQAVMDDCGICRNPLNHHDEGEMNHAVVETTCNHMFHEGCLERWCIRPVVPRPEVITAQDLVRLQLALMDARAALVTAREKFLITDRSVRAATEAIETRVFVPLEDLRTFQDRLLESAANIEEQDFRDYQYSLRQHQRTRLMRENVLRDWLHRRQEKDHAYDLAQSRYYAAARALNMAWDVVATRVVEEIVEAERAEDSDDPDDSDAECGHRIPFIRPCQENGSLCGNMVTDPMLFTHADFCNDCFILPDPRISKPNENQLGYPEIKSMVELYKLQNVEDETKELQVRLQNLPLPADFQDPSYSLSNCRTMSLLPRDVLGVLFIMVNQRLIPDFWLRILRGELPSPLIRHSILHLRQILMLNLALHRSRTTLSKVEWYFAMGYEILCQVDSTSCDDDCGICRQPLNEIGEEGVPVKTQCNHIFHMQCIGEWINMSPNGDCPACRKMLRMALEPIHDTPARGPPPEWLVSLLPPAPQVDPNHAILVAQELVQLEAVARDAFLRVVETDQNLTDLQDELQVPSEAFSDLEFFSDEYIQNSSELVMTSLTGLSAANFTRFTEEP</sequence>
<gene>
    <name evidence="6" type="ORF">BHYA_0312g00050</name>
</gene>
<dbReference type="EMBL" id="PQXK01000312">
    <property type="protein sequence ID" value="TGO32495.1"/>
    <property type="molecule type" value="Genomic_DNA"/>
</dbReference>
<evidence type="ECO:0000256" key="2">
    <source>
        <dbReference type="ARBA" id="ARBA00022771"/>
    </source>
</evidence>
<dbReference type="InterPro" id="IPR013083">
    <property type="entry name" value="Znf_RING/FYVE/PHD"/>
</dbReference>
<evidence type="ECO:0000256" key="3">
    <source>
        <dbReference type="ARBA" id="ARBA00022833"/>
    </source>
</evidence>
<dbReference type="Pfam" id="PF13639">
    <property type="entry name" value="zf-RING_2"/>
    <property type="match status" value="1"/>
</dbReference>
<keyword evidence="7" id="KW-1185">Reference proteome</keyword>
<dbReference type="InterPro" id="IPR001841">
    <property type="entry name" value="Znf_RING"/>
</dbReference>
<dbReference type="Gene3D" id="3.30.40.10">
    <property type="entry name" value="Zinc/RING finger domain, C3HC4 (zinc finger)"/>
    <property type="match status" value="2"/>
</dbReference>
<evidence type="ECO:0000256" key="4">
    <source>
        <dbReference type="PROSITE-ProRule" id="PRU00175"/>
    </source>
</evidence>
<protein>
    <recommendedName>
        <fullName evidence="5">RING-type domain-containing protein</fullName>
    </recommendedName>
</protein>
<organism evidence="6 7">
    <name type="scientific">Botrytis hyacinthi</name>
    <dbReference type="NCBI Taxonomy" id="278943"/>
    <lineage>
        <taxon>Eukaryota</taxon>
        <taxon>Fungi</taxon>
        <taxon>Dikarya</taxon>
        <taxon>Ascomycota</taxon>
        <taxon>Pezizomycotina</taxon>
        <taxon>Leotiomycetes</taxon>
        <taxon>Helotiales</taxon>
        <taxon>Sclerotiniaceae</taxon>
        <taxon>Botrytis</taxon>
    </lineage>
</organism>